<evidence type="ECO:0000313" key="5">
    <source>
        <dbReference type="Proteomes" id="UP000244929"/>
    </source>
</evidence>
<dbReference type="PANTHER" id="PTHR43115">
    <property type="entry name" value="DEHYDROGENASE/REDUCTASE SDR FAMILY MEMBER 11"/>
    <property type="match status" value="1"/>
</dbReference>
<name>A0A2S1R1V4_9FLAO</name>
<evidence type="ECO:0000313" key="4">
    <source>
        <dbReference type="EMBL" id="AWH86597.1"/>
    </source>
</evidence>
<dbReference type="InterPro" id="IPR002347">
    <property type="entry name" value="SDR_fam"/>
</dbReference>
<reference evidence="4 5" key="1">
    <citation type="submission" date="2018-04" db="EMBL/GenBank/DDBJ databases">
        <title>Genome sequencing of Flavobacterium sp. HYN0059.</title>
        <authorList>
            <person name="Yi H."/>
            <person name="Baek C."/>
        </authorList>
    </citation>
    <scope>NUCLEOTIDE SEQUENCE [LARGE SCALE GENOMIC DNA]</scope>
    <source>
        <strain evidence="4 5">HYN0059</strain>
    </source>
</reference>
<gene>
    <name evidence="4" type="ORF">HYN59_16430</name>
</gene>
<dbReference type="Proteomes" id="UP000244929">
    <property type="component" value="Chromosome"/>
</dbReference>
<proteinExistence type="inferred from homology"/>
<evidence type="ECO:0000256" key="3">
    <source>
        <dbReference type="RuleBase" id="RU000363"/>
    </source>
</evidence>
<dbReference type="PRINTS" id="PR00081">
    <property type="entry name" value="GDHRDH"/>
</dbReference>
<accession>A0A2S1R1V4</accession>
<dbReference type="Pfam" id="PF00106">
    <property type="entry name" value="adh_short"/>
    <property type="match status" value="1"/>
</dbReference>
<dbReference type="RefSeq" id="WP_108779320.1">
    <property type="nucleotide sequence ID" value="NZ_CP029186.1"/>
</dbReference>
<dbReference type="SUPFAM" id="SSF51735">
    <property type="entry name" value="NAD(P)-binding Rossmann-fold domains"/>
    <property type="match status" value="1"/>
</dbReference>
<comment type="similarity">
    <text evidence="1 3">Belongs to the short-chain dehydrogenases/reductases (SDR) family.</text>
</comment>
<dbReference type="EMBL" id="CP029186">
    <property type="protein sequence ID" value="AWH86597.1"/>
    <property type="molecule type" value="Genomic_DNA"/>
</dbReference>
<keyword evidence="5" id="KW-1185">Reference proteome</keyword>
<dbReference type="FunFam" id="3.40.50.720:FF:000084">
    <property type="entry name" value="Short-chain dehydrogenase reductase"/>
    <property type="match status" value="1"/>
</dbReference>
<keyword evidence="2" id="KW-0560">Oxidoreductase</keyword>
<sequence length="249" mass="26766">MDALNEYLPLSVEGKKILITGGTTGIGRAAALLLARLGAHVMIAGLDGQHLEDALKDLHKDAKGQVYGVIADLSTEEGINTLFSAVDGNFDKLDILVNNAALSAGNVEDGSYTEWQRVVSTNLMSYIACSAEALERMEGDGHIVNVGSMSADVREETGTVYVATKSGIQGFSEALRKEVNKSGIKVTLIEPGAVDTDMQEQSTEEKLKKIEALEMLTADDIAMSVLYCLSQPKRCDVVELKVRPHLQVI</sequence>
<evidence type="ECO:0000256" key="1">
    <source>
        <dbReference type="ARBA" id="ARBA00006484"/>
    </source>
</evidence>
<dbReference type="InterPro" id="IPR020904">
    <property type="entry name" value="Sc_DH/Rdtase_CS"/>
</dbReference>
<dbReference type="GO" id="GO:0016491">
    <property type="term" value="F:oxidoreductase activity"/>
    <property type="evidence" value="ECO:0007669"/>
    <property type="project" value="UniProtKB-KW"/>
</dbReference>
<dbReference type="KEGG" id="falb:HYN59_16430"/>
<evidence type="ECO:0000256" key="2">
    <source>
        <dbReference type="ARBA" id="ARBA00023002"/>
    </source>
</evidence>
<dbReference type="AlphaFoldDB" id="A0A2S1R1V4"/>
<dbReference type="Gene3D" id="3.40.50.720">
    <property type="entry name" value="NAD(P)-binding Rossmann-like Domain"/>
    <property type="match status" value="1"/>
</dbReference>
<dbReference type="PROSITE" id="PS00061">
    <property type="entry name" value="ADH_SHORT"/>
    <property type="match status" value="1"/>
</dbReference>
<organism evidence="4 5">
    <name type="scientific">Flavobacterium album</name>
    <dbReference type="NCBI Taxonomy" id="2175091"/>
    <lineage>
        <taxon>Bacteria</taxon>
        <taxon>Pseudomonadati</taxon>
        <taxon>Bacteroidota</taxon>
        <taxon>Flavobacteriia</taxon>
        <taxon>Flavobacteriales</taxon>
        <taxon>Flavobacteriaceae</taxon>
        <taxon>Flavobacterium</taxon>
    </lineage>
</organism>
<dbReference type="PANTHER" id="PTHR43115:SF4">
    <property type="entry name" value="DEHYDROGENASE_REDUCTASE SDR FAMILY MEMBER 11"/>
    <property type="match status" value="1"/>
</dbReference>
<dbReference type="OrthoDB" id="658698at2"/>
<protein>
    <submittedName>
        <fullName evidence="4">Oxidoreductase</fullName>
    </submittedName>
</protein>
<dbReference type="PRINTS" id="PR00080">
    <property type="entry name" value="SDRFAMILY"/>
</dbReference>
<dbReference type="InterPro" id="IPR036291">
    <property type="entry name" value="NAD(P)-bd_dom_sf"/>
</dbReference>